<gene>
    <name evidence="2" type="ORF">OS493_018484</name>
</gene>
<dbReference type="OrthoDB" id="5990136at2759"/>
<feature type="compositionally biased region" description="Basic and acidic residues" evidence="1">
    <location>
        <begin position="1"/>
        <end position="14"/>
    </location>
</feature>
<comment type="caution">
    <text evidence="2">The sequence shown here is derived from an EMBL/GenBank/DDBJ whole genome shotgun (WGS) entry which is preliminary data.</text>
</comment>
<accession>A0A9X0DAD1</accession>
<protein>
    <submittedName>
        <fullName evidence="2">Uncharacterized protein</fullName>
    </submittedName>
</protein>
<feature type="compositionally biased region" description="Basic and acidic residues" evidence="1">
    <location>
        <begin position="54"/>
        <end position="63"/>
    </location>
</feature>
<feature type="compositionally biased region" description="Polar residues" evidence="1">
    <location>
        <begin position="15"/>
        <end position="24"/>
    </location>
</feature>
<dbReference type="EMBL" id="MU825406">
    <property type="protein sequence ID" value="KAJ7391438.1"/>
    <property type="molecule type" value="Genomic_DNA"/>
</dbReference>
<dbReference type="Proteomes" id="UP001163046">
    <property type="component" value="Unassembled WGS sequence"/>
</dbReference>
<evidence type="ECO:0000256" key="1">
    <source>
        <dbReference type="SAM" id="MobiDB-lite"/>
    </source>
</evidence>
<feature type="region of interest" description="Disordered" evidence="1">
    <location>
        <begin position="201"/>
        <end position="230"/>
    </location>
</feature>
<organism evidence="2 3">
    <name type="scientific">Desmophyllum pertusum</name>
    <dbReference type="NCBI Taxonomy" id="174260"/>
    <lineage>
        <taxon>Eukaryota</taxon>
        <taxon>Metazoa</taxon>
        <taxon>Cnidaria</taxon>
        <taxon>Anthozoa</taxon>
        <taxon>Hexacorallia</taxon>
        <taxon>Scleractinia</taxon>
        <taxon>Caryophylliina</taxon>
        <taxon>Caryophylliidae</taxon>
        <taxon>Desmophyllum</taxon>
    </lineage>
</organism>
<reference evidence="2" key="1">
    <citation type="submission" date="2023-01" db="EMBL/GenBank/DDBJ databases">
        <title>Genome assembly of the deep-sea coral Lophelia pertusa.</title>
        <authorList>
            <person name="Herrera S."/>
            <person name="Cordes E."/>
        </authorList>
    </citation>
    <scope>NUCLEOTIDE SEQUENCE</scope>
    <source>
        <strain evidence="2">USNM1676648</strain>
        <tissue evidence="2">Polyp</tissue>
    </source>
</reference>
<dbReference type="AlphaFoldDB" id="A0A9X0DAD1"/>
<proteinExistence type="predicted"/>
<evidence type="ECO:0000313" key="3">
    <source>
        <dbReference type="Proteomes" id="UP001163046"/>
    </source>
</evidence>
<keyword evidence="3" id="KW-1185">Reference proteome</keyword>
<feature type="region of interest" description="Disordered" evidence="1">
    <location>
        <begin position="1"/>
        <end position="63"/>
    </location>
</feature>
<sequence length="230" mass="26415">MSETKREENNKEDNLNTNEKNTALETGHGNTDEKNTALESENTDEMEEAGTSSIEEHAYIPDRKVEKRKSLSDVLGKGTYQHAKMKNIKIYSEQEIESSKSELEKKRRIFWNEKAEQLSKSQITSNLSKTTLIGIIDVSWTLRKTALIEGKARKILDDEQLLSSNDDVAVRKLGSQKKETIPKNLDRMAAAQLAVENQDKEIKNVRKHSREQDQWQKRESTHNDITEIKC</sequence>
<name>A0A9X0DAD1_9CNID</name>
<evidence type="ECO:0000313" key="2">
    <source>
        <dbReference type="EMBL" id="KAJ7391438.1"/>
    </source>
</evidence>